<dbReference type="EMBL" id="BQNJ01000001">
    <property type="protein sequence ID" value="GKG98499.1"/>
    <property type="molecule type" value="Genomic_DNA"/>
</dbReference>
<reference evidence="1" key="1">
    <citation type="submission" date="2022-01" db="EMBL/GenBank/DDBJ databases">
        <title>Novel bile acid biosynthetic pathways are enriched in the microbiome of centenarians.</title>
        <authorList>
            <person name="Sato Y."/>
            <person name="Atarashi K."/>
            <person name="Plichta R.D."/>
            <person name="Arai Y."/>
            <person name="Sasajima S."/>
            <person name="Kearney M.S."/>
            <person name="Suda W."/>
            <person name="Takeshita K."/>
            <person name="Sasaki T."/>
            <person name="Okamoto S."/>
            <person name="Skelly N.A."/>
            <person name="Okamura Y."/>
            <person name="Vlamakis H."/>
            <person name="Li Y."/>
            <person name="Tanoue T."/>
            <person name="Takei H."/>
            <person name="Nittono H."/>
            <person name="Narushima S."/>
            <person name="Irie J."/>
            <person name="Itoh H."/>
            <person name="Moriya K."/>
            <person name="Sugiura Y."/>
            <person name="Suematsu M."/>
            <person name="Moritoki N."/>
            <person name="Shibata S."/>
            <person name="Littman R.D."/>
            <person name="Fischbach A.M."/>
            <person name="Uwamino Y."/>
            <person name="Inoue T."/>
            <person name="Honda A."/>
            <person name="Hattori M."/>
            <person name="Murai T."/>
            <person name="Xavier J.R."/>
            <person name="Hirose N."/>
            <person name="Honda K."/>
        </authorList>
    </citation>
    <scope>NUCLEOTIDE SEQUENCE</scope>
    <source>
        <strain evidence="1">CE91-St55</strain>
    </source>
</reference>
<evidence type="ECO:0000313" key="1">
    <source>
        <dbReference type="EMBL" id="GKG98499.1"/>
    </source>
</evidence>
<gene>
    <name evidence="1" type="ORF">CE91St55_04810</name>
</gene>
<organism evidence="1 2">
    <name type="scientific">Hungatella hathewayi</name>
    <dbReference type="NCBI Taxonomy" id="154046"/>
    <lineage>
        <taxon>Bacteria</taxon>
        <taxon>Bacillati</taxon>
        <taxon>Bacillota</taxon>
        <taxon>Clostridia</taxon>
        <taxon>Lachnospirales</taxon>
        <taxon>Lachnospiraceae</taxon>
        <taxon>Hungatella</taxon>
    </lineage>
</organism>
<proteinExistence type="predicted"/>
<protein>
    <submittedName>
        <fullName evidence="1">Uncharacterized protein</fullName>
    </submittedName>
</protein>
<dbReference type="AlphaFoldDB" id="A0AA37JHF7"/>
<evidence type="ECO:0000313" key="2">
    <source>
        <dbReference type="Proteomes" id="UP001055091"/>
    </source>
</evidence>
<accession>A0AA37JHF7</accession>
<sequence length="60" mass="6688">MSMTPLGGRAEFIIAVVWKCVISMTDIIYINEARKPGKINGFDNLILCKERIICLKSVSS</sequence>
<dbReference type="Proteomes" id="UP001055091">
    <property type="component" value="Unassembled WGS sequence"/>
</dbReference>
<comment type="caution">
    <text evidence="1">The sequence shown here is derived from an EMBL/GenBank/DDBJ whole genome shotgun (WGS) entry which is preliminary data.</text>
</comment>
<name>A0AA37JHF7_9FIRM</name>